<dbReference type="PANTHER" id="PTHR43065">
    <property type="entry name" value="SENSOR HISTIDINE KINASE"/>
    <property type="match status" value="1"/>
</dbReference>
<dbReference type="Gene3D" id="1.10.287.130">
    <property type="match status" value="1"/>
</dbReference>
<dbReference type="InterPro" id="IPR003661">
    <property type="entry name" value="HisK_dim/P_dom"/>
</dbReference>
<dbReference type="InterPro" id="IPR036890">
    <property type="entry name" value="HATPase_C_sf"/>
</dbReference>
<dbReference type="Gene3D" id="6.10.340.10">
    <property type="match status" value="1"/>
</dbReference>
<dbReference type="RefSeq" id="WP_104977584.1">
    <property type="nucleotide sequence ID" value="NZ_CP012673.1"/>
</dbReference>
<keyword evidence="7 13" id="KW-0418">Kinase</keyword>
<dbReference type="GO" id="GO:0016020">
    <property type="term" value="C:membrane"/>
    <property type="evidence" value="ECO:0007669"/>
    <property type="project" value="UniProtKB-SubCell"/>
</dbReference>
<keyword evidence="10" id="KW-0472">Membrane</keyword>
<dbReference type="AlphaFoldDB" id="A0A2L0EK25"/>
<feature type="domain" description="Histidine kinase" evidence="11">
    <location>
        <begin position="283"/>
        <end position="494"/>
    </location>
</feature>
<reference evidence="13 14" key="1">
    <citation type="submission" date="2015-09" db="EMBL/GenBank/DDBJ databases">
        <title>Sorangium comparison.</title>
        <authorList>
            <person name="Zaburannyi N."/>
            <person name="Bunk B."/>
            <person name="Overmann J."/>
            <person name="Mueller R."/>
        </authorList>
    </citation>
    <scope>NUCLEOTIDE SEQUENCE [LARGE SCALE GENOMIC DNA]</scope>
    <source>
        <strain evidence="13 14">So ce26</strain>
    </source>
</reference>
<evidence type="ECO:0000256" key="3">
    <source>
        <dbReference type="ARBA" id="ARBA00012438"/>
    </source>
</evidence>
<dbReference type="PROSITE" id="PS50885">
    <property type="entry name" value="HAMP"/>
    <property type="match status" value="1"/>
</dbReference>
<evidence type="ECO:0000259" key="11">
    <source>
        <dbReference type="PROSITE" id="PS50109"/>
    </source>
</evidence>
<dbReference type="EC" id="2.7.13.3" evidence="3"/>
<name>A0A2L0EK25_SORCE</name>
<feature type="domain" description="HAMP" evidence="12">
    <location>
        <begin position="214"/>
        <end position="266"/>
    </location>
</feature>
<keyword evidence="9" id="KW-0902">Two-component regulatory system</keyword>
<evidence type="ECO:0000259" key="12">
    <source>
        <dbReference type="PROSITE" id="PS50885"/>
    </source>
</evidence>
<keyword evidence="5 13" id="KW-0808">Transferase</keyword>
<dbReference type="OrthoDB" id="9781147at2"/>
<keyword evidence="6" id="KW-0547">Nucleotide-binding</keyword>
<dbReference type="Gene3D" id="3.30.565.10">
    <property type="entry name" value="Histidine kinase-like ATPase, C-terminal domain"/>
    <property type="match status" value="1"/>
</dbReference>
<evidence type="ECO:0000313" key="14">
    <source>
        <dbReference type="Proteomes" id="UP000238348"/>
    </source>
</evidence>
<evidence type="ECO:0000313" key="13">
    <source>
        <dbReference type="EMBL" id="AUX39651.1"/>
    </source>
</evidence>
<sequence>MSIHAKLAATFGVALTAVLLAGGAFYFTIVEMLIFQRRAEVSYEDLRLHVTLASDASRFMNEAVKAALRGSLGAELSAAAADTAGDLATIEALKRRMRVDEEIKESEAESAEEIEHVHSMQESFGRLVEGLEAISLTPHERASERQAAFVQLSDREYKGQFLPHIGAAVRDAERDVARILDDERKLRSKVAVLGAVAAGGALVVLIVLLGGLIRSIDRGFKTLLEGSRQLAQGHLDLRLPELDEHEFGRLSAAFNHMAFSLEIAQEARLRMEKLAAVGQLAASIGHDLRNPIGAVRNANHYLKKRLSGTELGAEPRVAQFLEITEKELMACSKIIGNLLDFARERRPLLSECSLRPLVDDAASVVEVPAHVRVENDVPDTLPVVQLDKDQLRQVLVNLIQNAAEAIPVEREGHVRVAAAWTSEGLTLSVADDGTGIPEETLPRIFEPLFSTKLKGTGLGLAISAGIVRRHGGTLEVTSEIGSGTTFVIRVPACDAPRATCPSTRPSGARGA</sequence>
<dbReference type="GO" id="GO:0005524">
    <property type="term" value="F:ATP binding"/>
    <property type="evidence" value="ECO:0007669"/>
    <property type="project" value="UniProtKB-KW"/>
</dbReference>
<feature type="transmembrane region" description="Helical" evidence="10">
    <location>
        <begin position="190"/>
        <end position="213"/>
    </location>
</feature>
<gene>
    <name evidence="13" type="primary">cpxA</name>
    <name evidence="13" type="ORF">SOCE26_010460</name>
</gene>
<dbReference type="SMART" id="SM00387">
    <property type="entry name" value="HATPase_c"/>
    <property type="match status" value="1"/>
</dbReference>
<evidence type="ECO:0000256" key="2">
    <source>
        <dbReference type="ARBA" id="ARBA00004370"/>
    </source>
</evidence>
<dbReference type="SMART" id="SM00388">
    <property type="entry name" value="HisKA"/>
    <property type="match status" value="1"/>
</dbReference>
<dbReference type="InterPro" id="IPR005467">
    <property type="entry name" value="His_kinase_dom"/>
</dbReference>
<dbReference type="InterPro" id="IPR004358">
    <property type="entry name" value="Sig_transdc_His_kin-like_C"/>
</dbReference>
<dbReference type="CDD" id="cd06225">
    <property type="entry name" value="HAMP"/>
    <property type="match status" value="1"/>
</dbReference>
<feature type="transmembrane region" description="Helical" evidence="10">
    <location>
        <begin position="6"/>
        <end position="29"/>
    </location>
</feature>
<dbReference type="PANTHER" id="PTHR43065:SF10">
    <property type="entry name" value="PEROXIDE STRESS-ACTIVATED HISTIDINE KINASE MAK3"/>
    <property type="match status" value="1"/>
</dbReference>
<evidence type="ECO:0000256" key="5">
    <source>
        <dbReference type="ARBA" id="ARBA00022679"/>
    </source>
</evidence>
<dbReference type="CDD" id="cd00082">
    <property type="entry name" value="HisKA"/>
    <property type="match status" value="1"/>
</dbReference>
<evidence type="ECO:0000256" key="4">
    <source>
        <dbReference type="ARBA" id="ARBA00022553"/>
    </source>
</evidence>
<dbReference type="SUPFAM" id="SSF47384">
    <property type="entry name" value="Homodimeric domain of signal transducing histidine kinase"/>
    <property type="match status" value="1"/>
</dbReference>
<evidence type="ECO:0000256" key="9">
    <source>
        <dbReference type="ARBA" id="ARBA00023012"/>
    </source>
</evidence>
<dbReference type="InterPro" id="IPR003594">
    <property type="entry name" value="HATPase_dom"/>
</dbReference>
<dbReference type="Pfam" id="PF00672">
    <property type="entry name" value="HAMP"/>
    <property type="match status" value="1"/>
</dbReference>
<dbReference type="EMBL" id="CP012673">
    <property type="protein sequence ID" value="AUX39651.1"/>
    <property type="molecule type" value="Genomic_DNA"/>
</dbReference>
<dbReference type="PRINTS" id="PR00344">
    <property type="entry name" value="BCTRLSENSOR"/>
</dbReference>
<dbReference type="SUPFAM" id="SSF158472">
    <property type="entry name" value="HAMP domain-like"/>
    <property type="match status" value="1"/>
</dbReference>
<comment type="catalytic activity">
    <reaction evidence="1">
        <text>ATP + protein L-histidine = ADP + protein N-phospho-L-histidine.</text>
        <dbReference type="EC" id="2.7.13.3"/>
    </reaction>
</comment>
<evidence type="ECO:0000256" key="10">
    <source>
        <dbReference type="SAM" id="Phobius"/>
    </source>
</evidence>
<dbReference type="GO" id="GO:0000155">
    <property type="term" value="F:phosphorelay sensor kinase activity"/>
    <property type="evidence" value="ECO:0007669"/>
    <property type="project" value="InterPro"/>
</dbReference>
<keyword evidence="4" id="KW-0597">Phosphoprotein</keyword>
<keyword evidence="10" id="KW-1133">Transmembrane helix</keyword>
<dbReference type="SUPFAM" id="SSF55874">
    <property type="entry name" value="ATPase domain of HSP90 chaperone/DNA topoisomerase II/histidine kinase"/>
    <property type="match status" value="1"/>
</dbReference>
<dbReference type="Pfam" id="PF00512">
    <property type="entry name" value="HisKA"/>
    <property type="match status" value="1"/>
</dbReference>
<proteinExistence type="predicted"/>
<comment type="subcellular location">
    <subcellularLocation>
        <location evidence="2">Membrane</location>
    </subcellularLocation>
</comment>
<evidence type="ECO:0000256" key="7">
    <source>
        <dbReference type="ARBA" id="ARBA00022777"/>
    </source>
</evidence>
<evidence type="ECO:0000256" key="8">
    <source>
        <dbReference type="ARBA" id="ARBA00022840"/>
    </source>
</evidence>
<dbReference type="InterPro" id="IPR003660">
    <property type="entry name" value="HAMP_dom"/>
</dbReference>
<dbReference type="Proteomes" id="UP000238348">
    <property type="component" value="Chromosome"/>
</dbReference>
<evidence type="ECO:0000256" key="1">
    <source>
        <dbReference type="ARBA" id="ARBA00000085"/>
    </source>
</evidence>
<dbReference type="Pfam" id="PF02518">
    <property type="entry name" value="HATPase_c"/>
    <property type="match status" value="1"/>
</dbReference>
<protein>
    <recommendedName>
        <fullName evidence="3">histidine kinase</fullName>
        <ecNumber evidence="3">2.7.13.3</ecNumber>
    </recommendedName>
</protein>
<accession>A0A2L0EK25</accession>
<dbReference type="InterPro" id="IPR036097">
    <property type="entry name" value="HisK_dim/P_sf"/>
</dbReference>
<dbReference type="SMART" id="SM00304">
    <property type="entry name" value="HAMP"/>
    <property type="match status" value="1"/>
</dbReference>
<organism evidence="13 14">
    <name type="scientific">Sorangium cellulosum</name>
    <name type="common">Polyangium cellulosum</name>
    <dbReference type="NCBI Taxonomy" id="56"/>
    <lineage>
        <taxon>Bacteria</taxon>
        <taxon>Pseudomonadati</taxon>
        <taxon>Myxococcota</taxon>
        <taxon>Polyangia</taxon>
        <taxon>Polyangiales</taxon>
        <taxon>Polyangiaceae</taxon>
        <taxon>Sorangium</taxon>
    </lineage>
</organism>
<dbReference type="PROSITE" id="PS50109">
    <property type="entry name" value="HIS_KIN"/>
    <property type="match status" value="1"/>
</dbReference>
<keyword evidence="8" id="KW-0067">ATP-binding</keyword>
<keyword evidence="10" id="KW-0812">Transmembrane</keyword>
<evidence type="ECO:0000256" key="6">
    <source>
        <dbReference type="ARBA" id="ARBA00022741"/>
    </source>
</evidence>